<evidence type="ECO:0000313" key="2">
    <source>
        <dbReference type="Proteomes" id="UP001148629"/>
    </source>
</evidence>
<protein>
    <submittedName>
        <fullName evidence="1">Uncharacterized protein</fullName>
    </submittedName>
</protein>
<proteinExistence type="predicted"/>
<dbReference type="EMBL" id="JANRMS010002069">
    <property type="protein sequence ID" value="KAJ3524499.1"/>
    <property type="molecule type" value="Genomic_DNA"/>
</dbReference>
<accession>A0ACC1RTM9</accession>
<comment type="caution">
    <text evidence="1">The sequence shown here is derived from an EMBL/GenBank/DDBJ whole genome shotgun (WGS) entry which is preliminary data.</text>
</comment>
<name>A0ACC1RTM9_9HYPO</name>
<organism evidence="1 2">
    <name type="scientific">Fusarium decemcellulare</name>
    <dbReference type="NCBI Taxonomy" id="57161"/>
    <lineage>
        <taxon>Eukaryota</taxon>
        <taxon>Fungi</taxon>
        <taxon>Dikarya</taxon>
        <taxon>Ascomycota</taxon>
        <taxon>Pezizomycotina</taxon>
        <taxon>Sordariomycetes</taxon>
        <taxon>Hypocreomycetidae</taxon>
        <taxon>Hypocreales</taxon>
        <taxon>Nectriaceae</taxon>
        <taxon>Fusarium</taxon>
        <taxon>Fusarium decemcellulare species complex</taxon>
    </lineage>
</organism>
<reference evidence="1" key="1">
    <citation type="submission" date="2022-08" db="EMBL/GenBank/DDBJ databases">
        <title>Genome Sequence of Fusarium decemcellulare.</title>
        <authorList>
            <person name="Buettner E."/>
        </authorList>
    </citation>
    <scope>NUCLEOTIDE SEQUENCE</scope>
    <source>
        <strain evidence="1">Babe19</strain>
    </source>
</reference>
<dbReference type="Proteomes" id="UP001148629">
    <property type="component" value="Unassembled WGS sequence"/>
</dbReference>
<sequence length="227" mass="25752">MVNSDAHDDKYGDVVSLLRTIQGYDKLSLHQDGSRLNDPTWGFFIFVTSYSTAAMENLDQAVLKVVEVVRRTLEDIGHSRFAAEAHKRLKLDVLQDKEALEDASDDRIREEFNSLIRGLGFWPDDDDDTCGPLSLGRYVVGLVFDEAKILELAGLSLPANPKDDYDALENVRIKVIDRPWRRRANGRGRYQGVDNCPITALPNLFDETSADDSGAMMDMYPMRRKFY</sequence>
<gene>
    <name evidence="1" type="ORF">NM208_g12039</name>
</gene>
<evidence type="ECO:0000313" key="1">
    <source>
        <dbReference type="EMBL" id="KAJ3524499.1"/>
    </source>
</evidence>
<keyword evidence="2" id="KW-1185">Reference proteome</keyword>